<sequence>MGLVLLSCRNEEEKPISACGVSNPASELPWLATKLAEMESGSLRELFYVAQTELNGQTLFIFGNCCAVCNSIIPVYNCEGEVLGLLGAQDGIYGFELLSDSRIISKYNSCQIGAT</sequence>
<comment type="caution">
    <text evidence="1">The sequence shown here is derived from an EMBL/GenBank/DDBJ whole genome shotgun (WGS) entry which is preliminary data.</text>
</comment>
<keyword evidence="2" id="KW-1185">Reference proteome</keyword>
<organism evidence="1 2">
    <name type="scientific">Rhodonellum ikkaensis</name>
    <dbReference type="NCBI Taxonomy" id="336829"/>
    <lineage>
        <taxon>Bacteria</taxon>
        <taxon>Pseudomonadati</taxon>
        <taxon>Bacteroidota</taxon>
        <taxon>Cytophagia</taxon>
        <taxon>Cytophagales</taxon>
        <taxon>Cytophagaceae</taxon>
        <taxon>Rhodonellum</taxon>
    </lineage>
</organism>
<accession>A0A1H3KSQ7</accession>
<dbReference type="EMBL" id="FNQC01000001">
    <property type="protein sequence ID" value="SDY55217.1"/>
    <property type="molecule type" value="Genomic_DNA"/>
</dbReference>
<evidence type="ECO:0000313" key="2">
    <source>
        <dbReference type="Proteomes" id="UP000199663"/>
    </source>
</evidence>
<dbReference type="Proteomes" id="UP000199663">
    <property type="component" value="Unassembled WGS sequence"/>
</dbReference>
<proteinExistence type="predicted"/>
<protein>
    <submittedName>
        <fullName evidence="1">Uncharacterized protein</fullName>
    </submittedName>
</protein>
<name>A0A1H3KSQ7_9BACT</name>
<reference evidence="1 2" key="1">
    <citation type="submission" date="2016-10" db="EMBL/GenBank/DDBJ databases">
        <authorList>
            <person name="Varghese N."/>
            <person name="Submissions S."/>
        </authorList>
    </citation>
    <scope>NUCLEOTIDE SEQUENCE [LARGE SCALE GENOMIC DNA]</scope>
    <source>
        <strain evidence="1 2">DSM 17997</strain>
    </source>
</reference>
<evidence type="ECO:0000313" key="1">
    <source>
        <dbReference type="EMBL" id="SDY55217.1"/>
    </source>
</evidence>
<gene>
    <name evidence="1" type="ORF">SAMN05444412_101510</name>
</gene>